<keyword evidence="5 8" id="KW-1133">Transmembrane helix</keyword>
<feature type="transmembrane region" description="Helical" evidence="8">
    <location>
        <begin position="155"/>
        <end position="178"/>
    </location>
</feature>
<evidence type="ECO:0000256" key="3">
    <source>
        <dbReference type="ARBA" id="ARBA00022679"/>
    </source>
</evidence>
<feature type="transmembrane region" description="Helical" evidence="8">
    <location>
        <begin position="33"/>
        <end position="53"/>
    </location>
</feature>
<comment type="caution">
    <text evidence="9">The sequence shown here is derived from an EMBL/GenBank/DDBJ whole genome shotgun (WGS) entry which is preliminary data.</text>
</comment>
<dbReference type="InterPro" id="IPR018584">
    <property type="entry name" value="GT87"/>
</dbReference>
<accession>A0A7Y9YJ72</accession>
<feature type="transmembrane region" description="Helical" evidence="8">
    <location>
        <begin position="190"/>
        <end position="220"/>
    </location>
</feature>
<dbReference type="Pfam" id="PF09594">
    <property type="entry name" value="GT87"/>
    <property type="match status" value="1"/>
</dbReference>
<dbReference type="AlphaFoldDB" id="A0A7Y9YJ72"/>
<feature type="transmembrane region" description="Helical" evidence="8">
    <location>
        <begin position="420"/>
        <end position="442"/>
    </location>
</feature>
<keyword evidence="6 8" id="KW-0472">Membrane</keyword>
<sequence length="471" mass="51552">MTPVGATRDDGVLRVLSEVAGGPEGAHSRGHRWWTPVRVLLALTTVVLALGMLQKTSCFNDTWSDGDTRFTHMCYSDLPYLYTGRGLAELAWPYSGDAEVRERYDEVMEYPVGISYWAWGTAWAAHLLADAPDLAERRLQSPDTYFGDPQVQREIRSFVVINAVGFALLALLSTWLLAGVVPRRPWDAAAFAVAPVLALTALVNWDLPAVALVAGALWAWSRDRPLLTGVLIGLGTATKLYPLFLLGGVLVIAWRRRDLRSFALATGAAALAWLVVNLPAMLGGLAQWKVFWTFNSDRGPDLGSVWLVAAQAFDATISAHTVNVVSLAFFAAWCLAVAAVGLLAPRTPSLAQLGFLVVTGFLLVNKVYSPQYVLWLLPLAVLAVPRFRHQLVWQGTEILYFASVWWYLGGQLAPGGGDDAGFYWLAILARVAGELYLVGIVLRDMFRRTPEPVVEPVDEVRGAPAPILQTR</sequence>
<reference evidence="9 10" key="1">
    <citation type="submission" date="2020-07" db="EMBL/GenBank/DDBJ databases">
        <title>Sequencing the genomes of 1000 actinobacteria strains.</title>
        <authorList>
            <person name="Klenk H.-P."/>
        </authorList>
    </citation>
    <scope>NUCLEOTIDE SEQUENCE [LARGE SCALE GENOMIC DNA]</scope>
    <source>
        <strain evidence="9 10">DSM 18248</strain>
    </source>
</reference>
<evidence type="ECO:0000256" key="7">
    <source>
        <dbReference type="ARBA" id="ARBA00024033"/>
    </source>
</evidence>
<comment type="subcellular location">
    <subcellularLocation>
        <location evidence="1">Cell membrane</location>
        <topology evidence="1">Multi-pass membrane protein</topology>
    </subcellularLocation>
</comment>
<dbReference type="PIRSF" id="PIRSF010361">
    <property type="entry name" value="UCP010361"/>
    <property type="match status" value="1"/>
</dbReference>
<evidence type="ECO:0000256" key="6">
    <source>
        <dbReference type="ARBA" id="ARBA00023136"/>
    </source>
</evidence>
<name>A0A7Y9YJ72_9ACTN</name>
<feature type="transmembrane region" description="Helical" evidence="8">
    <location>
        <begin position="261"/>
        <end position="282"/>
    </location>
</feature>
<feature type="transmembrane region" description="Helical" evidence="8">
    <location>
        <begin position="327"/>
        <end position="347"/>
    </location>
</feature>
<dbReference type="RefSeq" id="WP_179532628.1">
    <property type="nucleotide sequence ID" value="NZ_BAAAPP010000001.1"/>
</dbReference>
<feature type="transmembrane region" description="Helical" evidence="8">
    <location>
        <begin position="367"/>
        <end position="384"/>
    </location>
</feature>
<evidence type="ECO:0000256" key="2">
    <source>
        <dbReference type="ARBA" id="ARBA00022475"/>
    </source>
</evidence>
<keyword evidence="3" id="KW-0808">Transferase</keyword>
<dbReference type="InterPro" id="IPR016570">
    <property type="entry name" value="UCP010361"/>
</dbReference>
<evidence type="ECO:0000256" key="1">
    <source>
        <dbReference type="ARBA" id="ARBA00004651"/>
    </source>
</evidence>
<dbReference type="Proteomes" id="UP000537326">
    <property type="component" value="Unassembled WGS sequence"/>
</dbReference>
<feature type="transmembrane region" description="Helical" evidence="8">
    <location>
        <begin position="226"/>
        <end position="254"/>
    </location>
</feature>
<evidence type="ECO:0000256" key="8">
    <source>
        <dbReference type="SAM" id="Phobius"/>
    </source>
</evidence>
<dbReference type="GO" id="GO:0005886">
    <property type="term" value="C:plasma membrane"/>
    <property type="evidence" value="ECO:0007669"/>
    <property type="project" value="UniProtKB-SubCell"/>
</dbReference>
<evidence type="ECO:0000256" key="4">
    <source>
        <dbReference type="ARBA" id="ARBA00022692"/>
    </source>
</evidence>
<evidence type="ECO:0000313" key="10">
    <source>
        <dbReference type="Proteomes" id="UP000537326"/>
    </source>
</evidence>
<organism evidence="9 10">
    <name type="scientific">Nocardioides marinus</name>
    <dbReference type="NCBI Taxonomy" id="374514"/>
    <lineage>
        <taxon>Bacteria</taxon>
        <taxon>Bacillati</taxon>
        <taxon>Actinomycetota</taxon>
        <taxon>Actinomycetes</taxon>
        <taxon>Propionibacteriales</taxon>
        <taxon>Nocardioidaceae</taxon>
        <taxon>Nocardioides</taxon>
    </lineage>
</organism>
<evidence type="ECO:0000256" key="5">
    <source>
        <dbReference type="ARBA" id="ARBA00022989"/>
    </source>
</evidence>
<evidence type="ECO:0000313" key="9">
    <source>
        <dbReference type="EMBL" id="NYI12019.1"/>
    </source>
</evidence>
<proteinExistence type="inferred from homology"/>
<keyword evidence="4 8" id="KW-0812">Transmembrane</keyword>
<comment type="similarity">
    <text evidence="7">Belongs to the glycosyltransferase 87 family.</text>
</comment>
<protein>
    <submittedName>
        <fullName evidence="9">Putative membrane protein</fullName>
    </submittedName>
</protein>
<keyword evidence="2" id="KW-1003">Cell membrane</keyword>
<gene>
    <name evidence="9" type="ORF">BKA05_003534</name>
</gene>
<dbReference type="GO" id="GO:0016758">
    <property type="term" value="F:hexosyltransferase activity"/>
    <property type="evidence" value="ECO:0007669"/>
    <property type="project" value="InterPro"/>
</dbReference>
<feature type="transmembrane region" description="Helical" evidence="8">
    <location>
        <begin position="391"/>
        <end position="408"/>
    </location>
</feature>
<keyword evidence="10" id="KW-1185">Reference proteome</keyword>
<dbReference type="EMBL" id="JACBZI010000001">
    <property type="protein sequence ID" value="NYI12019.1"/>
    <property type="molecule type" value="Genomic_DNA"/>
</dbReference>